<dbReference type="EMBL" id="BMJM01000002">
    <property type="protein sequence ID" value="GGE02991.1"/>
    <property type="molecule type" value="Genomic_DNA"/>
</dbReference>
<protein>
    <submittedName>
        <fullName evidence="1">Uncharacterized protein</fullName>
    </submittedName>
</protein>
<evidence type="ECO:0000313" key="1">
    <source>
        <dbReference type="EMBL" id="GGE02991.1"/>
    </source>
</evidence>
<organism evidence="1 2">
    <name type="scientific">Sandarakinorhabdus glacialis</name>
    <dbReference type="NCBI Taxonomy" id="1614636"/>
    <lineage>
        <taxon>Bacteria</taxon>
        <taxon>Pseudomonadati</taxon>
        <taxon>Pseudomonadota</taxon>
        <taxon>Alphaproteobacteria</taxon>
        <taxon>Sphingomonadales</taxon>
        <taxon>Sphingosinicellaceae</taxon>
        <taxon>Sandarakinorhabdus</taxon>
    </lineage>
</organism>
<accession>A0A917E4K7</accession>
<name>A0A917E4K7_9SPHN</name>
<comment type="caution">
    <text evidence="1">The sequence shown here is derived from an EMBL/GenBank/DDBJ whole genome shotgun (WGS) entry which is preliminary data.</text>
</comment>
<evidence type="ECO:0000313" key="2">
    <source>
        <dbReference type="Proteomes" id="UP000635071"/>
    </source>
</evidence>
<sequence length="209" mass="21062">MHLAAGSLWLAARIEPPLAPPEAIALLAFRAPASPAPAPEPVPAKAYVPVPTAVAPQPEIAEVVIDPPATASARDAACAPLKAVQAALASDPAVRTAIAAVPTGARSVAEAIVVWNQGWSPLASLEVPLAGGEAPLAGVRALVARTLAALPAHCLAEPITGPRLVLVEGAAQTAVLAFGSGAWRWRDLDTQVVTQAPQQVPAQAPHPAG</sequence>
<keyword evidence="2" id="KW-1185">Reference proteome</keyword>
<dbReference type="RefSeq" id="WP_188761526.1">
    <property type="nucleotide sequence ID" value="NZ_BMJM01000002.1"/>
</dbReference>
<proteinExistence type="predicted"/>
<dbReference type="AlphaFoldDB" id="A0A917E4K7"/>
<gene>
    <name evidence="1" type="ORF">GCM10011529_06790</name>
</gene>
<reference evidence="1" key="1">
    <citation type="journal article" date="2014" name="Int. J. Syst. Evol. Microbiol.">
        <title>Complete genome sequence of Corynebacterium casei LMG S-19264T (=DSM 44701T), isolated from a smear-ripened cheese.</title>
        <authorList>
            <consortium name="US DOE Joint Genome Institute (JGI-PGF)"/>
            <person name="Walter F."/>
            <person name="Albersmeier A."/>
            <person name="Kalinowski J."/>
            <person name="Ruckert C."/>
        </authorList>
    </citation>
    <scope>NUCLEOTIDE SEQUENCE</scope>
    <source>
        <strain evidence="1">CGMCC 1.15519</strain>
    </source>
</reference>
<reference evidence="1" key="2">
    <citation type="submission" date="2020-09" db="EMBL/GenBank/DDBJ databases">
        <authorList>
            <person name="Sun Q."/>
            <person name="Zhou Y."/>
        </authorList>
    </citation>
    <scope>NUCLEOTIDE SEQUENCE</scope>
    <source>
        <strain evidence="1">CGMCC 1.15519</strain>
    </source>
</reference>
<dbReference type="Proteomes" id="UP000635071">
    <property type="component" value="Unassembled WGS sequence"/>
</dbReference>